<evidence type="ECO:0000313" key="2">
    <source>
        <dbReference type="Proteomes" id="UP001154329"/>
    </source>
</evidence>
<reference evidence="1" key="2">
    <citation type="submission" date="2022-10" db="EMBL/GenBank/DDBJ databases">
        <authorList>
            <consortium name="ENA_rothamsted_submissions"/>
            <consortium name="culmorum"/>
            <person name="King R."/>
        </authorList>
    </citation>
    <scope>NUCLEOTIDE SEQUENCE</scope>
</reference>
<name>A0A9P0IQK8_APHGO</name>
<reference evidence="1" key="1">
    <citation type="submission" date="2022-02" db="EMBL/GenBank/DDBJ databases">
        <authorList>
            <person name="King R."/>
        </authorList>
    </citation>
    <scope>NUCLEOTIDE SEQUENCE</scope>
</reference>
<dbReference type="AlphaFoldDB" id="A0A9P0IQK8"/>
<keyword evidence="2" id="KW-1185">Reference proteome</keyword>
<sequence length="140" mass="16896">MRRTFAISRITGSRYKGPNTVVSLLRSIMRWERKIEVHVIGIRRDGAVSVKLQHCYRVRVFTSRNENVSSRSGRLCAHRIRDPVVCSRPPRCTAKVWFLCYRLPFLFWNKLDVGHFTRRFHYAWLLDPLTRRYRKQWVQF</sequence>
<dbReference type="EMBL" id="OU899034">
    <property type="protein sequence ID" value="CAH1713103.1"/>
    <property type="molecule type" value="Genomic_DNA"/>
</dbReference>
<evidence type="ECO:0000313" key="1">
    <source>
        <dbReference type="EMBL" id="CAH1713103.1"/>
    </source>
</evidence>
<protein>
    <submittedName>
        <fullName evidence="1">Uncharacterized protein</fullName>
    </submittedName>
</protein>
<organism evidence="1 2">
    <name type="scientific">Aphis gossypii</name>
    <name type="common">Cotton aphid</name>
    <dbReference type="NCBI Taxonomy" id="80765"/>
    <lineage>
        <taxon>Eukaryota</taxon>
        <taxon>Metazoa</taxon>
        <taxon>Ecdysozoa</taxon>
        <taxon>Arthropoda</taxon>
        <taxon>Hexapoda</taxon>
        <taxon>Insecta</taxon>
        <taxon>Pterygota</taxon>
        <taxon>Neoptera</taxon>
        <taxon>Paraneoptera</taxon>
        <taxon>Hemiptera</taxon>
        <taxon>Sternorrhyncha</taxon>
        <taxon>Aphidomorpha</taxon>
        <taxon>Aphidoidea</taxon>
        <taxon>Aphididae</taxon>
        <taxon>Aphidini</taxon>
        <taxon>Aphis</taxon>
        <taxon>Aphis</taxon>
    </lineage>
</organism>
<gene>
    <name evidence="1" type="ORF">APHIGO_LOCUS2258</name>
</gene>
<proteinExistence type="predicted"/>
<accession>A0A9P0IQK8</accession>
<dbReference type="Proteomes" id="UP001154329">
    <property type="component" value="Chromosome 1"/>
</dbReference>